<dbReference type="HOGENOM" id="CLU_093450_1_1_11"/>
<proteinExistence type="predicted"/>
<dbReference type="eggNOG" id="ENOG50321KG">
    <property type="taxonomic scope" value="Bacteria"/>
</dbReference>
<dbReference type="KEGG" id="ahe:Arch_1185"/>
<dbReference type="Proteomes" id="UP000000376">
    <property type="component" value="Chromosome"/>
</dbReference>
<reference evidence="2 3" key="1">
    <citation type="journal article" date="2010" name="Stand. Genomic Sci.">
        <title>Complete genome sequence of Arcanobacterium haemolyticum type strain (11018).</title>
        <authorList>
            <person name="Yasawong M."/>
            <person name="Teshima H."/>
            <person name="Lapidus A."/>
            <person name="Nolan M."/>
            <person name="Lucas S."/>
            <person name="Glavina Del Rio T."/>
            <person name="Tice H."/>
            <person name="Cheng J."/>
            <person name="Bruce D."/>
            <person name="Detter C."/>
            <person name="Tapia R."/>
            <person name="Han C."/>
            <person name="Goodwin L."/>
            <person name="Pitluck S."/>
            <person name="Liolios K."/>
            <person name="Ivanova N."/>
            <person name="Mavromatis K."/>
            <person name="Mikhailova N."/>
            <person name="Pati A."/>
            <person name="Chen A."/>
            <person name="Palaniappan K."/>
            <person name="Land M."/>
            <person name="Hauser L."/>
            <person name="Chang Y."/>
            <person name="Jeffries C."/>
            <person name="Rohde M."/>
            <person name="Sikorski J."/>
            <person name="Pukall R."/>
            <person name="Goker M."/>
            <person name="Woyke T."/>
            <person name="Bristow J."/>
            <person name="Eisen J."/>
            <person name="Markowitz V."/>
            <person name="Hugenholtz P."/>
            <person name="Kyrpides N."/>
            <person name="Klenk H."/>
        </authorList>
    </citation>
    <scope>NUCLEOTIDE SEQUENCE [LARGE SCALE GENOMIC DNA]</scope>
    <source>
        <strain evidence="3">ATCC 9345 / DSM 20595 / CCUG 17215 / LMG 16163 / NBRC 15585 / NCTC 8452 / 11018</strain>
    </source>
</reference>
<name>D7BPP8_ARCHD</name>
<dbReference type="NCBIfam" id="TIGR02185">
    <property type="entry name" value="Trep_Strep"/>
    <property type="match status" value="1"/>
</dbReference>
<feature type="transmembrane region" description="Helical" evidence="1">
    <location>
        <begin position="27"/>
        <end position="48"/>
    </location>
</feature>
<protein>
    <submittedName>
        <fullName evidence="2">Uncharacterized protein</fullName>
    </submittedName>
</protein>
<feature type="transmembrane region" description="Helical" evidence="1">
    <location>
        <begin position="80"/>
        <end position="98"/>
    </location>
</feature>
<evidence type="ECO:0000313" key="3">
    <source>
        <dbReference type="Proteomes" id="UP000000376"/>
    </source>
</evidence>
<sequence length="211" mass="23423">MSIDNQQENATPEYKTRSQSGVSAHKVVYTGVFTAIYFVIFFAIGMLGFFGPQFMLVSGPLAFLIEGTIIILMLNKIKSFGALTALGIIIGLLMLLTGHSWTTLLFTTVMAFLGDLLAWTGRYVNRGKNIFAYAILQLWYIGAWLPIFYAADAYFADIASQMGQEYADQMQALFTPKILIIFLIIDFFLSLVGGWIGTVLLQKHFNKAGIA</sequence>
<gene>
    <name evidence="2" type="ordered locus">Arch_1185</name>
</gene>
<accession>D7BPP8</accession>
<dbReference type="OrthoDB" id="9781459at2"/>
<dbReference type="EMBL" id="CP002045">
    <property type="protein sequence ID" value="ADH92897.1"/>
    <property type="molecule type" value="Genomic_DNA"/>
</dbReference>
<evidence type="ECO:0000313" key="2">
    <source>
        <dbReference type="EMBL" id="ADH92897.1"/>
    </source>
</evidence>
<feature type="transmembrane region" description="Helical" evidence="1">
    <location>
        <begin position="54"/>
        <end position="73"/>
    </location>
</feature>
<feature type="transmembrane region" description="Helical" evidence="1">
    <location>
        <begin position="178"/>
        <end position="201"/>
    </location>
</feature>
<feature type="transmembrane region" description="Helical" evidence="1">
    <location>
        <begin position="104"/>
        <end position="124"/>
    </location>
</feature>
<evidence type="ECO:0000256" key="1">
    <source>
        <dbReference type="SAM" id="Phobius"/>
    </source>
</evidence>
<feature type="transmembrane region" description="Helical" evidence="1">
    <location>
        <begin position="131"/>
        <end position="151"/>
    </location>
</feature>
<keyword evidence="3" id="KW-1185">Reference proteome</keyword>
<keyword evidence="1" id="KW-1133">Transmembrane helix</keyword>
<dbReference type="Pfam" id="PF09605">
    <property type="entry name" value="Trep_Strep"/>
    <property type="match status" value="1"/>
</dbReference>
<keyword evidence="1" id="KW-0812">Transmembrane</keyword>
<dbReference type="STRING" id="644284.Arch_1185"/>
<dbReference type="InterPro" id="IPR011733">
    <property type="entry name" value="CHP02185_IM"/>
</dbReference>
<organism evidence="2 3">
    <name type="scientific">Arcanobacterium haemolyticum (strain ATCC 9345 / DSM 20595 / CCM 5947 / CCUG 17215 / LMG 16163 / NBRC 15585 / NCTC 8452 / 11018)</name>
    <dbReference type="NCBI Taxonomy" id="644284"/>
    <lineage>
        <taxon>Bacteria</taxon>
        <taxon>Bacillati</taxon>
        <taxon>Actinomycetota</taxon>
        <taxon>Actinomycetes</taxon>
        <taxon>Actinomycetales</taxon>
        <taxon>Actinomycetaceae</taxon>
        <taxon>Arcanobacterium</taxon>
    </lineage>
</organism>
<keyword evidence="1" id="KW-0472">Membrane</keyword>
<dbReference type="AlphaFoldDB" id="D7BPP8"/>
<dbReference type="RefSeq" id="WP_013170391.1">
    <property type="nucleotide sequence ID" value="NC_014218.1"/>
</dbReference>